<dbReference type="SUPFAM" id="SSF56925">
    <property type="entry name" value="OMPA-like"/>
    <property type="match status" value="1"/>
</dbReference>
<keyword evidence="4" id="KW-1185">Reference proteome</keyword>
<dbReference type="InterPro" id="IPR011250">
    <property type="entry name" value="OMP/PagP_B-barrel"/>
</dbReference>
<protein>
    <recommendedName>
        <fullName evidence="5">Outer membrane protein beta-barrel domain-containing protein</fullName>
    </recommendedName>
</protein>
<dbReference type="AlphaFoldDB" id="A0A4Y4D0J7"/>
<evidence type="ECO:0000256" key="2">
    <source>
        <dbReference type="SAM" id="SignalP"/>
    </source>
</evidence>
<proteinExistence type="predicted"/>
<comment type="subcellular location">
    <subcellularLocation>
        <location evidence="1">Cell outer membrane</location>
    </subcellularLocation>
</comment>
<dbReference type="Proteomes" id="UP000318422">
    <property type="component" value="Unassembled WGS sequence"/>
</dbReference>
<dbReference type="RefSeq" id="WP_141354406.1">
    <property type="nucleotide sequence ID" value="NZ_BJNV01000073.1"/>
</dbReference>
<evidence type="ECO:0000313" key="4">
    <source>
        <dbReference type="Proteomes" id="UP000318422"/>
    </source>
</evidence>
<accession>A0A4Y4D0J7</accession>
<keyword evidence="2" id="KW-0732">Signal</keyword>
<organism evidence="3 4">
    <name type="scientific">Zoogloea ramigera</name>
    <dbReference type="NCBI Taxonomy" id="350"/>
    <lineage>
        <taxon>Bacteria</taxon>
        <taxon>Pseudomonadati</taxon>
        <taxon>Pseudomonadota</taxon>
        <taxon>Betaproteobacteria</taxon>
        <taxon>Rhodocyclales</taxon>
        <taxon>Zoogloeaceae</taxon>
        <taxon>Zoogloea</taxon>
    </lineage>
</organism>
<reference evidence="3 4" key="1">
    <citation type="submission" date="2019-06" db="EMBL/GenBank/DDBJ databases">
        <title>Whole genome shotgun sequence of Zoogloea ramigera NBRC 15342.</title>
        <authorList>
            <person name="Hosoyama A."/>
            <person name="Uohara A."/>
            <person name="Ohji S."/>
            <person name="Ichikawa N."/>
        </authorList>
    </citation>
    <scope>NUCLEOTIDE SEQUENCE [LARGE SCALE GENOMIC DNA]</scope>
    <source>
        <strain evidence="3 4">NBRC 15342</strain>
    </source>
</reference>
<sequence length="184" mass="19336">MKTARILLTALALGAATTPALAAGDWKFLPVADKGYAPAFVASVTGGIMDPQHVGSGDAWGLELAFNCGLVQTPTGVVRTKLSVNKFDKAGLELTTVELNPRWTIPVAKDLTFGVGPGIGWVKADGGRNVDMFAWQAGADLDYRIGQLNLGLGARWQDTVNKNLGGGREGADNWLVQAKVGIAF</sequence>
<feature type="chain" id="PRO_5021363882" description="Outer membrane protein beta-barrel domain-containing protein" evidence="2">
    <location>
        <begin position="23"/>
        <end position="184"/>
    </location>
</feature>
<dbReference type="OrthoDB" id="7347781at2"/>
<comment type="caution">
    <text evidence="3">The sequence shown here is derived from an EMBL/GenBank/DDBJ whole genome shotgun (WGS) entry which is preliminary data.</text>
</comment>
<evidence type="ECO:0000313" key="3">
    <source>
        <dbReference type="EMBL" id="GEC97264.1"/>
    </source>
</evidence>
<gene>
    <name evidence="3" type="ORF">ZRA01_33370</name>
</gene>
<evidence type="ECO:0008006" key="5">
    <source>
        <dbReference type="Google" id="ProtNLM"/>
    </source>
</evidence>
<dbReference type="EMBL" id="BJNV01000073">
    <property type="protein sequence ID" value="GEC97264.1"/>
    <property type="molecule type" value="Genomic_DNA"/>
</dbReference>
<dbReference type="GO" id="GO:0009279">
    <property type="term" value="C:cell outer membrane"/>
    <property type="evidence" value="ECO:0007669"/>
    <property type="project" value="UniProtKB-SubCell"/>
</dbReference>
<name>A0A4Y4D0J7_ZOORA</name>
<feature type="signal peptide" evidence="2">
    <location>
        <begin position="1"/>
        <end position="22"/>
    </location>
</feature>
<evidence type="ECO:0000256" key="1">
    <source>
        <dbReference type="ARBA" id="ARBA00004442"/>
    </source>
</evidence>